<reference evidence="2" key="1">
    <citation type="submission" date="2016-11" db="EMBL/GenBank/DDBJ databases">
        <authorList>
            <person name="Varghese N."/>
            <person name="Submissions S."/>
        </authorList>
    </citation>
    <scope>NUCLEOTIDE SEQUENCE [LARGE SCALE GENOMIC DNA]</scope>
    <source>
        <strain evidence="2">DSM 12906</strain>
    </source>
</reference>
<dbReference type="STRING" id="1123357.SAMN02745244_03526"/>
<dbReference type="Proteomes" id="UP000184512">
    <property type="component" value="Unassembled WGS sequence"/>
</dbReference>
<dbReference type="EMBL" id="FQZG01000102">
    <property type="protein sequence ID" value="SHJ89631.1"/>
    <property type="molecule type" value="Genomic_DNA"/>
</dbReference>
<evidence type="ECO:0000313" key="2">
    <source>
        <dbReference type="Proteomes" id="UP000184512"/>
    </source>
</evidence>
<name>A0A1M6N1R9_9ACTN</name>
<evidence type="ECO:0000313" key="1">
    <source>
        <dbReference type="EMBL" id="SHJ89631.1"/>
    </source>
</evidence>
<proteinExistence type="predicted"/>
<keyword evidence="2" id="KW-1185">Reference proteome</keyword>
<feature type="non-terminal residue" evidence="1">
    <location>
        <position position="1"/>
    </location>
</feature>
<evidence type="ECO:0008006" key="3">
    <source>
        <dbReference type="Google" id="ProtNLM"/>
    </source>
</evidence>
<sequence>FIDTSVLLEFLDVPGHNGQHAEITAEMERRIAHNVTFVLPVTTIIETGNHIAQCSGDRRGAAKRFVRALELARTAEPPWIVRDVAWNGEFLERFVEGASTGSDLLTHLSNKTLGSGDVAILVEREQFKKGIAATVEIWTLDQKLRSFS</sequence>
<gene>
    <name evidence="1" type="ORF">SAMN02745244_03526</name>
</gene>
<protein>
    <recommendedName>
        <fullName evidence="3">PIN domain-containing protein</fullName>
    </recommendedName>
</protein>
<organism evidence="1 2">
    <name type="scientific">Tessaracoccus bendigoensis DSM 12906</name>
    <dbReference type="NCBI Taxonomy" id="1123357"/>
    <lineage>
        <taxon>Bacteria</taxon>
        <taxon>Bacillati</taxon>
        <taxon>Actinomycetota</taxon>
        <taxon>Actinomycetes</taxon>
        <taxon>Propionibacteriales</taxon>
        <taxon>Propionibacteriaceae</taxon>
        <taxon>Tessaracoccus</taxon>
    </lineage>
</organism>
<accession>A0A1M6N1R9</accession>
<dbReference type="AlphaFoldDB" id="A0A1M6N1R9"/>